<evidence type="ECO:0000256" key="2">
    <source>
        <dbReference type="SAM" id="MobiDB-lite"/>
    </source>
</evidence>
<proteinExistence type="predicted"/>
<comment type="caution">
    <text evidence="3">The sequence shown here is derived from an EMBL/GenBank/DDBJ whole genome shotgun (WGS) entry which is preliminary data.</text>
</comment>
<feature type="region of interest" description="Disordered" evidence="2">
    <location>
        <begin position="66"/>
        <end position="85"/>
    </location>
</feature>
<gene>
    <name evidence="3" type="ORF">AVEN_138082_1</name>
</gene>
<sequence>MKWLKNKIWQICCITFDDNDTEPPYGENPTMDSEEDDMISMLPEKEIMKNVLDWIYRCDFQKYDSYDDKSSDESTYYPSTTTYTDSSEFKTTGYEARKLCSQMEDINNDLKILSQKLDELAALQKLL</sequence>
<organism evidence="3 4">
    <name type="scientific">Araneus ventricosus</name>
    <name type="common">Orbweaver spider</name>
    <name type="synonym">Epeira ventricosa</name>
    <dbReference type="NCBI Taxonomy" id="182803"/>
    <lineage>
        <taxon>Eukaryota</taxon>
        <taxon>Metazoa</taxon>
        <taxon>Ecdysozoa</taxon>
        <taxon>Arthropoda</taxon>
        <taxon>Chelicerata</taxon>
        <taxon>Arachnida</taxon>
        <taxon>Araneae</taxon>
        <taxon>Araneomorphae</taxon>
        <taxon>Entelegynae</taxon>
        <taxon>Araneoidea</taxon>
        <taxon>Araneidae</taxon>
        <taxon>Araneus</taxon>
    </lineage>
</organism>
<keyword evidence="4" id="KW-1185">Reference proteome</keyword>
<dbReference type="AlphaFoldDB" id="A0A4Y2J317"/>
<feature type="compositionally biased region" description="Low complexity" evidence="2">
    <location>
        <begin position="73"/>
        <end position="85"/>
    </location>
</feature>
<evidence type="ECO:0000313" key="4">
    <source>
        <dbReference type="Proteomes" id="UP000499080"/>
    </source>
</evidence>
<reference evidence="3 4" key="1">
    <citation type="journal article" date="2019" name="Sci. Rep.">
        <title>Orb-weaving spider Araneus ventricosus genome elucidates the spidroin gene catalogue.</title>
        <authorList>
            <person name="Kono N."/>
            <person name="Nakamura H."/>
            <person name="Ohtoshi R."/>
            <person name="Moran D.A.P."/>
            <person name="Shinohara A."/>
            <person name="Yoshida Y."/>
            <person name="Fujiwara M."/>
            <person name="Mori M."/>
            <person name="Tomita M."/>
            <person name="Arakawa K."/>
        </authorList>
    </citation>
    <scope>NUCLEOTIDE SEQUENCE [LARGE SCALE GENOMIC DNA]</scope>
</reference>
<name>A0A4Y2J317_ARAVE</name>
<dbReference type="EMBL" id="BGPR01003123">
    <property type="protein sequence ID" value="GBM83969.1"/>
    <property type="molecule type" value="Genomic_DNA"/>
</dbReference>
<evidence type="ECO:0000313" key="3">
    <source>
        <dbReference type="EMBL" id="GBM83969.1"/>
    </source>
</evidence>
<keyword evidence="1" id="KW-0175">Coiled coil</keyword>
<feature type="coiled-coil region" evidence="1">
    <location>
        <begin position="96"/>
        <end position="123"/>
    </location>
</feature>
<accession>A0A4Y2J317</accession>
<dbReference type="Proteomes" id="UP000499080">
    <property type="component" value="Unassembled WGS sequence"/>
</dbReference>
<protein>
    <submittedName>
        <fullName evidence="3">Uncharacterized protein</fullName>
    </submittedName>
</protein>
<evidence type="ECO:0000256" key="1">
    <source>
        <dbReference type="SAM" id="Coils"/>
    </source>
</evidence>